<sequence>MIEKFASNGNVNGSRILYTTEFIDAAQAAFPAVILTLLIFSEIALAVFTVAYVKNLMNKSFEHMQSMDEKLLDVENIQQISQTVTDAARRETQEFDEGIRRTSETLMNNQILFKLLMNEEINRETMRMIYGQI</sequence>
<accession>A0A1I8ENI2</accession>
<proteinExistence type="predicted"/>
<name>A0A1I8ENI2_WUCBA</name>
<keyword evidence="1" id="KW-0472">Membrane</keyword>
<reference evidence="2" key="1">
    <citation type="submission" date="2016-11" db="UniProtKB">
        <authorList>
            <consortium name="WormBaseParasite"/>
        </authorList>
    </citation>
    <scope>IDENTIFICATION</scope>
    <source>
        <strain evidence="2">pt0022</strain>
    </source>
</reference>
<dbReference type="AlphaFoldDB" id="A0A1I8ENI2"/>
<feature type="transmembrane region" description="Helical" evidence="1">
    <location>
        <begin position="28"/>
        <end position="53"/>
    </location>
</feature>
<evidence type="ECO:0000256" key="1">
    <source>
        <dbReference type="SAM" id="Phobius"/>
    </source>
</evidence>
<keyword evidence="1" id="KW-1133">Transmembrane helix</keyword>
<dbReference type="WBParaSite" id="maker-PairedContig_356-snap-gene-0.17-mRNA-1">
    <property type="protein sequence ID" value="maker-PairedContig_356-snap-gene-0.17-mRNA-1"/>
    <property type="gene ID" value="maker-PairedContig_356-snap-gene-0.17"/>
</dbReference>
<keyword evidence="1" id="KW-0812">Transmembrane</keyword>
<evidence type="ECO:0000313" key="2">
    <source>
        <dbReference type="WBParaSite" id="maker-PairedContig_356-snap-gene-0.17-mRNA-1"/>
    </source>
</evidence>
<protein>
    <submittedName>
        <fullName evidence="2">Uncharacterized protein</fullName>
    </submittedName>
</protein>
<organism evidence="2">
    <name type="scientific">Wuchereria bancrofti</name>
    <dbReference type="NCBI Taxonomy" id="6293"/>
    <lineage>
        <taxon>Eukaryota</taxon>
        <taxon>Metazoa</taxon>
        <taxon>Ecdysozoa</taxon>
        <taxon>Nematoda</taxon>
        <taxon>Chromadorea</taxon>
        <taxon>Rhabditida</taxon>
        <taxon>Spirurina</taxon>
        <taxon>Spiruromorpha</taxon>
        <taxon>Filarioidea</taxon>
        <taxon>Onchocercidae</taxon>
        <taxon>Wuchereria</taxon>
    </lineage>
</organism>